<evidence type="ECO:0000256" key="5">
    <source>
        <dbReference type="ARBA" id="ARBA00022723"/>
    </source>
</evidence>
<dbReference type="GO" id="GO:0003677">
    <property type="term" value="F:DNA binding"/>
    <property type="evidence" value="ECO:0007669"/>
    <property type="project" value="InterPro"/>
</dbReference>
<dbReference type="GO" id="GO:0071897">
    <property type="term" value="P:DNA biosynthetic process"/>
    <property type="evidence" value="ECO:0007669"/>
    <property type="project" value="InterPro"/>
</dbReference>
<comment type="catalytic activity">
    <reaction evidence="14 15">
        <text>ATP + (deoxyribonucleotide)n-3'-hydroxyl + 5'-phospho-(deoxyribonucleotide)m = (deoxyribonucleotide)n+m + AMP + diphosphate.</text>
        <dbReference type="EC" id="6.5.1.1"/>
    </reaction>
</comment>
<evidence type="ECO:0000256" key="3">
    <source>
        <dbReference type="ARBA" id="ARBA00007572"/>
    </source>
</evidence>
<keyword evidence="7 15" id="KW-0547">Nucleotide-binding</keyword>
<dbReference type="EMBL" id="JAAAID010001723">
    <property type="protein sequence ID" value="KAG0008993.1"/>
    <property type="molecule type" value="Genomic_DNA"/>
</dbReference>
<dbReference type="InterPro" id="IPR000977">
    <property type="entry name" value="DNA_ligase_ATP-dep"/>
</dbReference>
<dbReference type="InterPro" id="IPR012310">
    <property type="entry name" value="DNA_ligase_ATP-dep_cent"/>
</dbReference>
<gene>
    <name evidence="19" type="primary">LIG4</name>
    <name evidence="19" type="ORF">BGZ80_002845</name>
</gene>
<dbReference type="InterPro" id="IPR036599">
    <property type="entry name" value="DNA_ligase_N_sf"/>
</dbReference>
<dbReference type="Gene3D" id="3.30.470.30">
    <property type="entry name" value="DNA ligase/mRNA capping enzyme"/>
    <property type="match status" value="1"/>
</dbReference>
<evidence type="ECO:0000256" key="6">
    <source>
        <dbReference type="ARBA" id="ARBA00022737"/>
    </source>
</evidence>
<evidence type="ECO:0000313" key="20">
    <source>
        <dbReference type="Proteomes" id="UP000703661"/>
    </source>
</evidence>
<comment type="caution">
    <text evidence="19">The sequence shown here is derived from an EMBL/GenBank/DDBJ whole genome shotgun (WGS) entry which is preliminary data.</text>
</comment>
<dbReference type="GO" id="GO:0003910">
    <property type="term" value="F:DNA ligase (ATP) activity"/>
    <property type="evidence" value="ECO:0007669"/>
    <property type="project" value="UniProtKB-EC"/>
</dbReference>
<dbReference type="EC" id="6.5.1.1" evidence="15"/>
<keyword evidence="11 15" id="KW-0233">DNA recombination</keyword>
<evidence type="ECO:0000313" key="19">
    <source>
        <dbReference type="EMBL" id="KAG0008993.1"/>
    </source>
</evidence>
<evidence type="ECO:0000256" key="1">
    <source>
        <dbReference type="ARBA" id="ARBA00001946"/>
    </source>
</evidence>
<dbReference type="SUPFAM" id="SSF50249">
    <property type="entry name" value="Nucleic acid-binding proteins"/>
    <property type="match status" value="1"/>
</dbReference>
<dbReference type="Gene3D" id="2.40.50.140">
    <property type="entry name" value="Nucleic acid-binding proteins"/>
    <property type="match status" value="1"/>
</dbReference>
<dbReference type="SUPFAM" id="SSF56091">
    <property type="entry name" value="DNA ligase/mRNA capping enzyme, catalytic domain"/>
    <property type="match status" value="1"/>
</dbReference>
<dbReference type="InterPro" id="IPR012309">
    <property type="entry name" value="DNA_ligase_ATP-dep_C"/>
</dbReference>
<keyword evidence="8 15" id="KW-0227">DNA damage</keyword>
<keyword evidence="20" id="KW-1185">Reference proteome</keyword>
<dbReference type="InterPro" id="IPR012340">
    <property type="entry name" value="NA-bd_OB-fold"/>
</dbReference>
<evidence type="ECO:0000256" key="14">
    <source>
        <dbReference type="ARBA" id="ARBA00034003"/>
    </source>
</evidence>
<dbReference type="GO" id="GO:0005524">
    <property type="term" value="F:ATP binding"/>
    <property type="evidence" value="ECO:0007669"/>
    <property type="project" value="UniProtKB-KW"/>
</dbReference>
<dbReference type="Gene3D" id="3.40.50.10190">
    <property type="entry name" value="BRCT domain"/>
    <property type="match status" value="1"/>
</dbReference>
<reference evidence="19" key="1">
    <citation type="journal article" date="2020" name="Fungal Divers.">
        <title>Resolving the Mortierellaceae phylogeny through synthesis of multi-gene phylogenetics and phylogenomics.</title>
        <authorList>
            <person name="Vandepol N."/>
            <person name="Liber J."/>
            <person name="Desiro A."/>
            <person name="Na H."/>
            <person name="Kennedy M."/>
            <person name="Barry K."/>
            <person name="Grigoriev I.V."/>
            <person name="Miller A.N."/>
            <person name="O'Donnell K."/>
            <person name="Stajich J.E."/>
            <person name="Bonito G."/>
        </authorList>
    </citation>
    <scope>NUCLEOTIDE SEQUENCE</scope>
    <source>
        <strain evidence="19">NRRL 2769</strain>
    </source>
</reference>
<dbReference type="GO" id="GO:0006310">
    <property type="term" value="P:DNA recombination"/>
    <property type="evidence" value="ECO:0007669"/>
    <property type="project" value="UniProtKB-KW"/>
</dbReference>
<evidence type="ECO:0000256" key="4">
    <source>
        <dbReference type="ARBA" id="ARBA00022598"/>
    </source>
</evidence>
<proteinExistence type="inferred from homology"/>
<dbReference type="PROSITE" id="PS50172">
    <property type="entry name" value="BRCT"/>
    <property type="match status" value="1"/>
</dbReference>
<dbReference type="Pfam" id="PF16589">
    <property type="entry name" value="BRCT_2"/>
    <property type="match status" value="1"/>
</dbReference>
<dbReference type="InterPro" id="IPR044125">
    <property type="entry name" value="Adenylation_DNA_ligase_IV"/>
</dbReference>
<keyword evidence="13" id="KW-0539">Nucleus</keyword>
<dbReference type="Pfam" id="PF04675">
    <property type="entry name" value="DNA_ligase_A_N"/>
    <property type="match status" value="1"/>
</dbReference>
<dbReference type="AlphaFoldDB" id="A0A9P6MPY0"/>
<dbReference type="SUPFAM" id="SSF117018">
    <property type="entry name" value="ATP-dependent DNA ligase DNA-binding domain"/>
    <property type="match status" value="1"/>
</dbReference>
<evidence type="ECO:0000256" key="2">
    <source>
        <dbReference type="ARBA" id="ARBA00004123"/>
    </source>
</evidence>
<dbReference type="PANTHER" id="PTHR45997">
    <property type="entry name" value="DNA LIGASE 4"/>
    <property type="match status" value="1"/>
</dbReference>
<evidence type="ECO:0000256" key="13">
    <source>
        <dbReference type="ARBA" id="ARBA00023242"/>
    </source>
</evidence>
<dbReference type="GO" id="GO:0032807">
    <property type="term" value="C:DNA ligase IV complex"/>
    <property type="evidence" value="ECO:0007669"/>
    <property type="project" value="TreeGrafter"/>
</dbReference>
<dbReference type="GO" id="GO:0006297">
    <property type="term" value="P:nucleotide-excision repair, DNA gap filling"/>
    <property type="evidence" value="ECO:0007669"/>
    <property type="project" value="TreeGrafter"/>
</dbReference>
<dbReference type="InterPro" id="IPR012308">
    <property type="entry name" value="DNA_ligase_ATP-dep_N"/>
</dbReference>
<protein>
    <recommendedName>
        <fullName evidence="15">DNA ligase</fullName>
        <ecNumber evidence="15">6.5.1.1</ecNumber>
    </recommendedName>
</protein>
<evidence type="ECO:0000256" key="15">
    <source>
        <dbReference type="RuleBase" id="RU000617"/>
    </source>
</evidence>
<name>A0A9P6MPY0_9FUNG</name>
<dbReference type="InterPro" id="IPR016059">
    <property type="entry name" value="DNA_ligase_ATP-dep_CS"/>
</dbReference>
<sequence length="1079" mass="121827">HGAKTDMELDRERGRYGLKEQKMADLYIASLNILPGSEPAKKLKGWKDGSGDSSGDFSLVVRDVVASRSLVTHPRGQTIRDVNALLTGLSKKGSDSAEIFKTLVQTYTPLENKWIVRIINKDLKIGMSENSVLPCYHQDAIELFNVCSDLRKTVVDCSDPNIRVSTSNVNLGQAFKPMLAKRLSSAKEVVESMGNMPFWIETKLDGERVQVHKDGENYRYWSRNSTEYTHLYGATPNEGSLTPFLHPLINPKVEKLILDGEMVEYDPATKEIINFGTVKTAGGNHTDDAHKRRPFLFVFDVLYMNGASIIDQPLESRRDMLPSIIPKESEGRVEILKYQVGSTEQDIIDAIDAAIMSHQEGVIVKNPKSAYTPNGRGQDWIKIKPDYVDGVCDSLDVLIVGGYYGSGARGGQGVIASYLCAVRDNTSKSTTGKKFLTFCKFGSGFTYQQMGNQLLGPHWKEYKHYRENPWVDMIDNAKMRPDVIIDPEKSIVVEVKAAEIVPNSDSYAAEYTLRFPRFLRIREDKDATSCMTLSEVHRMFREFKGKLSMRQVDANGGGTMSKIRKKPTGPKKTTQAHLLHTIVGDMSVVKVETDLFKGQVFWVVRGDEQQSKPELEVLIKKYGGKQSQSDQIENTIVIAGLNGPDLFGLKKKGHRNIVLPTWIRDCVKEQRLIPLNPKYMIFTTKETEKQFRQIMDEFDDSFTEPLTADGLQEILDKMPNRSEVVKRRRLRSARERADRIKIKRLNNLESQLDSSSPSDMEGDDKETILQMELDNPDGSWEREDAERARKIAAELTRRYYGGEGERAPPLGMFQGLEVYIVYPPTPAEYLLSISSNSSPQMSSTALGKRLKREYDGDSTTRGIDNSGIEGFEGLKKEYVQATDLTIDVMSKAIDLWTVSREKGLSQLMERLDASESVDAESPNWDYVAEESRRQNNLENTLAKLDRYQLCRNNLEMVSQVLEFHGARVVPKEQCTIEQCQRLLRNRVRSRSNPTTTTTAATEGSVIDDSDVGVPLEIIILFDPLYLETLDQWKKAMLVSVLYGRNAGSFEVPRLVTSEWVKQSQKSEYRVPEEGFYPIA</sequence>
<keyword evidence="12 15" id="KW-0234">DNA repair</keyword>
<evidence type="ECO:0000259" key="18">
    <source>
        <dbReference type="PROSITE" id="PS50172"/>
    </source>
</evidence>
<keyword evidence="10" id="KW-0460">Magnesium</keyword>
<dbReference type="PROSITE" id="PS50160">
    <property type="entry name" value="DNA_LIGASE_A3"/>
    <property type="match status" value="1"/>
</dbReference>
<dbReference type="Gene3D" id="1.10.3260.10">
    <property type="entry name" value="DNA ligase, ATP-dependent, N-terminal domain"/>
    <property type="match status" value="1"/>
</dbReference>
<evidence type="ECO:0000256" key="8">
    <source>
        <dbReference type="ARBA" id="ARBA00022763"/>
    </source>
</evidence>
<comment type="subcellular location">
    <subcellularLocation>
        <location evidence="2">Nucleus</location>
    </subcellularLocation>
</comment>
<feature type="non-terminal residue" evidence="19">
    <location>
        <position position="1"/>
    </location>
</feature>
<feature type="domain" description="BRCT" evidence="18">
    <location>
        <begin position="591"/>
        <end position="680"/>
    </location>
</feature>
<comment type="similarity">
    <text evidence="3 16">Belongs to the ATP-dependent DNA ligase family.</text>
</comment>
<dbReference type="CDD" id="cd07903">
    <property type="entry name" value="Adenylation_DNA_ligase_IV"/>
    <property type="match status" value="1"/>
</dbReference>
<evidence type="ECO:0000256" key="9">
    <source>
        <dbReference type="ARBA" id="ARBA00022840"/>
    </source>
</evidence>
<dbReference type="SMART" id="SM00292">
    <property type="entry name" value="BRCT"/>
    <property type="match status" value="1"/>
</dbReference>
<accession>A0A9P6MPY0</accession>
<dbReference type="GO" id="GO:0006303">
    <property type="term" value="P:double-strand break repair via nonhomologous end joining"/>
    <property type="evidence" value="ECO:0007669"/>
    <property type="project" value="TreeGrafter"/>
</dbReference>
<dbReference type="SUPFAM" id="SSF52113">
    <property type="entry name" value="BRCT domain"/>
    <property type="match status" value="1"/>
</dbReference>
<evidence type="ECO:0000256" key="11">
    <source>
        <dbReference type="ARBA" id="ARBA00023172"/>
    </source>
</evidence>
<dbReference type="Pfam" id="PF04679">
    <property type="entry name" value="DNA_ligase_A_C"/>
    <property type="match status" value="1"/>
</dbReference>
<evidence type="ECO:0000256" key="10">
    <source>
        <dbReference type="ARBA" id="ARBA00022842"/>
    </source>
</evidence>
<dbReference type="Proteomes" id="UP000703661">
    <property type="component" value="Unassembled WGS sequence"/>
</dbReference>
<keyword evidence="9 15" id="KW-0067">ATP-binding</keyword>
<feature type="domain" description="ATP-dependent DNA ligase family profile" evidence="17">
    <location>
        <begin position="287"/>
        <end position="411"/>
    </location>
</feature>
<dbReference type="PROSITE" id="PS00333">
    <property type="entry name" value="DNA_LIGASE_A2"/>
    <property type="match status" value="1"/>
</dbReference>
<dbReference type="InterPro" id="IPR001357">
    <property type="entry name" value="BRCT_dom"/>
</dbReference>
<dbReference type="PROSITE" id="PS00697">
    <property type="entry name" value="DNA_LIGASE_A1"/>
    <property type="match status" value="1"/>
</dbReference>
<dbReference type="NCBIfam" id="TIGR00574">
    <property type="entry name" value="dnl1"/>
    <property type="match status" value="1"/>
</dbReference>
<dbReference type="Pfam" id="PF01068">
    <property type="entry name" value="DNA_ligase_A_M"/>
    <property type="match status" value="1"/>
</dbReference>
<dbReference type="PANTHER" id="PTHR45997:SF1">
    <property type="entry name" value="DNA LIGASE 4"/>
    <property type="match status" value="1"/>
</dbReference>
<evidence type="ECO:0000256" key="16">
    <source>
        <dbReference type="RuleBase" id="RU004196"/>
    </source>
</evidence>
<dbReference type="InterPro" id="IPR029710">
    <property type="entry name" value="LIG4"/>
</dbReference>
<dbReference type="CDD" id="cd07968">
    <property type="entry name" value="OBF_DNA_ligase_IV"/>
    <property type="match status" value="1"/>
</dbReference>
<keyword evidence="5" id="KW-0479">Metal-binding</keyword>
<evidence type="ECO:0000256" key="12">
    <source>
        <dbReference type="ARBA" id="ARBA00023204"/>
    </source>
</evidence>
<comment type="cofactor">
    <cofactor evidence="1">
        <name>Mg(2+)</name>
        <dbReference type="ChEBI" id="CHEBI:18420"/>
    </cofactor>
</comment>
<keyword evidence="6" id="KW-0677">Repeat</keyword>
<dbReference type="GO" id="GO:0046872">
    <property type="term" value="F:metal ion binding"/>
    <property type="evidence" value="ECO:0007669"/>
    <property type="project" value="UniProtKB-KW"/>
</dbReference>
<organism evidence="19 20">
    <name type="scientific">Entomortierella chlamydospora</name>
    <dbReference type="NCBI Taxonomy" id="101097"/>
    <lineage>
        <taxon>Eukaryota</taxon>
        <taxon>Fungi</taxon>
        <taxon>Fungi incertae sedis</taxon>
        <taxon>Mucoromycota</taxon>
        <taxon>Mortierellomycotina</taxon>
        <taxon>Mortierellomycetes</taxon>
        <taxon>Mortierellales</taxon>
        <taxon>Mortierellaceae</taxon>
        <taxon>Entomortierella</taxon>
    </lineage>
</organism>
<keyword evidence="4 15" id="KW-0436">Ligase</keyword>
<dbReference type="InterPro" id="IPR036420">
    <property type="entry name" value="BRCT_dom_sf"/>
</dbReference>
<evidence type="ECO:0000256" key="7">
    <source>
        <dbReference type="ARBA" id="ARBA00022741"/>
    </source>
</evidence>
<evidence type="ECO:0000259" key="17">
    <source>
        <dbReference type="PROSITE" id="PS50160"/>
    </source>
</evidence>